<feature type="domain" description="PAC" evidence="9">
    <location>
        <begin position="235"/>
        <end position="288"/>
    </location>
</feature>
<feature type="domain" description="Histidine kinase" evidence="6">
    <location>
        <begin position="439"/>
        <end position="663"/>
    </location>
</feature>
<dbReference type="CDD" id="cd00082">
    <property type="entry name" value="HisKA"/>
    <property type="match status" value="1"/>
</dbReference>
<dbReference type="Gene3D" id="3.30.450.20">
    <property type="entry name" value="PAS domain"/>
    <property type="match status" value="3"/>
</dbReference>
<feature type="region of interest" description="Disordered" evidence="5">
    <location>
        <begin position="1"/>
        <end position="33"/>
    </location>
</feature>
<evidence type="ECO:0000256" key="2">
    <source>
        <dbReference type="ARBA" id="ARBA00012438"/>
    </source>
</evidence>
<evidence type="ECO:0000256" key="5">
    <source>
        <dbReference type="SAM" id="MobiDB-lite"/>
    </source>
</evidence>
<dbReference type="NCBIfam" id="TIGR00229">
    <property type="entry name" value="sensory_box"/>
    <property type="match status" value="2"/>
</dbReference>
<sequence>MNQPVTGAADLPAMPLPGESAHGPAAPAPDPQRDADLEANRRLREALAASGVLAAWDWDLAERRITGDERFAALYGLGAEEAARGVPPGVFFSVIHPEDRPRIRLAVGAILRGADLFSKEFRILLPGGATRWVHARGRCYADESDRPARFTGTMVDITEQKRAQQRLRIAQTAGGVGTFEYVSGYGTASVSEQFCQLLGLRPAADLPLRTVNALVHPGDPRVIEEGGRPVPGITAEAEFRISRPDTGETRWLARRGEYLLDSDTSELRFCGVIYDITATKRTEARLRTLNEGLEAEMAARTADRNRFWRLSADIMLVLRPDGVILAVNPAWTALLGWTEADLVGRKVFDLIHPDDHAAAGARIEALGRGEPLQRADDRCRHKDGSWRWIQWSAALGDGVISAVGRDVTAEREQATALRRTEDALRQSQKMEAVGQLTGGLAHDFNNLLTGIVGSLQMLRTRVAQGRLADVERYVTAAEGAASRAAALTHRLLAFSRQQTLDPRPTQANRRIQDMEDLIRRTMGPSIEVEAVLAAGLWATLCDPNQLENALLNLCINARDAMPDGGRLTIETANSWVDERIARERDMTPGQYVTICVTDTGTGMPPEVIARAFDPFFTTKPIGKGTGLGLSMIYGFARQSGGHVRIYSEVGEGTTMRLYLPRHRGAAEEEAARAPRPELPRAEAGETVLVVDDEPTVRMLVTEVLEELGYAAVEAADGPSALTVLRSGARLDLLITDVGLPGGMNGRQVADAARALRPDLPVLFVTGYAENAAIGNGHLEPGMHVLTKPFAMDALATRIKTILES</sequence>
<proteinExistence type="predicted"/>
<dbReference type="PRINTS" id="PR00344">
    <property type="entry name" value="BCTRLSENSOR"/>
</dbReference>
<evidence type="ECO:0000256" key="4">
    <source>
        <dbReference type="PROSITE-ProRule" id="PRU00169"/>
    </source>
</evidence>
<dbReference type="SMART" id="SM00091">
    <property type="entry name" value="PAS"/>
    <property type="match status" value="3"/>
</dbReference>
<evidence type="ECO:0000256" key="1">
    <source>
        <dbReference type="ARBA" id="ARBA00000085"/>
    </source>
</evidence>
<comment type="caution">
    <text evidence="10">The sequence shown here is derived from an EMBL/GenBank/DDBJ whole genome shotgun (WGS) entry which is preliminary data.</text>
</comment>
<dbReference type="PROSITE" id="PS50113">
    <property type="entry name" value="PAC"/>
    <property type="match status" value="2"/>
</dbReference>
<dbReference type="Gene3D" id="3.30.565.10">
    <property type="entry name" value="Histidine kinase-like ATPase, C-terminal domain"/>
    <property type="match status" value="1"/>
</dbReference>
<evidence type="ECO:0000259" key="8">
    <source>
        <dbReference type="PROSITE" id="PS50112"/>
    </source>
</evidence>
<dbReference type="RefSeq" id="WP_377049087.1">
    <property type="nucleotide sequence ID" value="NZ_JBHLVZ010000002.1"/>
</dbReference>
<dbReference type="PROSITE" id="PS50112">
    <property type="entry name" value="PAS"/>
    <property type="match status" value="1"/>
</dbReference>
<dbReference type="InterPro" id="IPR000014">
    <property type="entry name" value="PAS"/>
</dbReference>
<dbReference type="Pfam" id="PF00512">
    <property type="entry name" value="HisKA"/>
    <property type="match status" value="1"/>
</dbReference>
<dbReference type="Pfam" id="PF02518">
    <property type="entry name" value="HATPase_c"/>
    <property type="match status" value="1"/>
</dbReference>
<dbReference type="SUPFAM" id="SSF47384">
    <property type="entry name" value="Homodimeric domain of signal transducing histidine kinase"/>
    <property type="match status" value="1"/>
</dbReference>
<evidence type="ECO:0000313" key="10">
    <source>
        <dbReference type="EMBL" id="MFC0384956.1"/>
    </source>
</evidence>
<dbReference type="InterPro" id="IPR011006">
    <property type="entry name" value="CheY-like_superfamily"/>
</dbReference>
<name>A0ABV6IND9_9PROT</name>
<gene>
    <name evidence="10" type="ORF">ACFFIC_05245</name>
</gene>
<dbReference type="EC" id="2.7.13.3" evidence="2"/>
<dbReference type="InterPro" id="IPR001610">
    <property type="entry name" value="PAC"/>
</dbReference>
<comment type="catalytic activity">
    <reaction evidence="1">
        <text>ATP + protein L-histidine = ADP + protein N-phospho-L-histidine.</text>
        <dbReference type="EC" id="2.7.13.3"/>
    </reaction>
</comment>
<feature type="domain" description="Response regulatory" evidence="7">
    <location>
        <begin position="686"/>
        <end position="802"/>
    </location>
</feature>
<dbReference type="SMART" id="SM00448">
    <property type="entry name" value="REC"/>
    <property type="match status" value="1"/>
</dbReference>
<dbReference type="InterPro" id="IPR036890">
    <property type="entry name" value="HATPase_C_sf"/>
</dbReference>
<dbReference type="Pfam" id="PF00072">
    <property type="entry name" value="Response_reg"/>
    <property type="match status" value="1"/>
</dbReference>
<dbReference type="Pfam" id="PF08447">
    <property type="entry name" value="PAS_3"/>
    <property type="match status" value="3"/>
</dbReference>
<feature type="modified residue" description="4-aspartylphosphate" evidence="4">
    <location>
        <position position="736"/>
    </location>
</feature>
<dbReference type="PANTHER" id="PTHR43065">
    <property type="entry name" value="SENSOR HISTIDINE KINASE"/>
    <property type="match status" value="1"/>
</dbReference>
<dbReference type="PROSITE" id="PS50110">
    <property type="entry name" value="RESPONSE_REGULATORY"/>
    <property type="match status" value="1"/>
</dbReference>
<dbReference type="InterPro" id="IPR003661">
    <property type="entry name" value="HisK_dim/P_dom"/>
</dbReference>
<dbReference type="Proteomes" id="UP001589789">
    <property type="component" value="Unassembled WGS sequence"/>
</dbReference>
<organism evidence="10 11">
    <name type="scientific">Muricoccus vinaceus</name>
    <dbReference type="NCBI Taxonomy" id="424704"/>
    <lineage>
        <taxon>Bacteria</taxon>
        <taxon>Pseudomonadati</taxon>
        <taxon>Pseudomonadota</taxon>
        <taxon>Alphaproteobacteria</taxon>
        <taxon>Acetobacterales</taxon>
        <taxon>Roseomonadaceae</taxon>
        <taxon>Muricoccus</taxon>
    </lineage>
</organism>
<accession>A0ABV6IND9</accession>
<dbReference type="Gene3D" id="1.10.287.130">
    <property type="match status" value="1"/>
</dbReference>
<dbReference type="InterPro" id="IPR001789">
    <property type="entry name" value="Sig_transdc_resp-reg_receiver"/>
</dbReference>
<dbReference type="SUPFAM" id="SSF55874">
    <property type="entry name" value="ATPase domain of HSP90 chaperone/DNA topoisomerase II/histidine kinase"/>
    <property type="match status" value="1"/>
</dbReference>
<feature type="domain" description="PAC" evidence="9">
    <location>
        <begin position="117"/>
        <end position="169"/>
    </location>
</feature>
<dbReference type="CDD" id="cd18161">
    <property type="entry name" value="REC_hyHK_blue-like"/>
    <property type="match status" value="1"/>
</dbReference>
<dbReference type="CDD" id="cd16919">
    <property type="entry name" value="HATPase_CckA-like"/>
    <property type="match status" value="1"/>
</dbReference>
<evidence type="ECO:0000256" key="3">
    <source>
        <dbReference type="ARBA" id="ARBA00022553"/>
    </source>
</evidence>
<dbReference type="InterPro" id="IPR003594">
    <property type="entry name" value="HATPase_dom"/>
</dbReference>
<dbReference type="InterPro" id="IPR013655">
    <property type="entry name" value="PAS_fold_3"/>
</dbReference>
<dbReference type="SMART" id="SM00086">
    <property type="entry name" value="PAC"/>
    <property type="match status" value="3"/>
</dbReference>
<evidence type="ECO:0000259" key="9">
    <source>
        <dbReference type="PROSITE" id="PS50113"/>
    </source>
</evidence>
<protein>
    <recommendedName>
        <fullName evidence="2">histidine kinase</fullName>
        <ecNumber evidence="2">2.7.13.3</ecNumber>
    </recommendedName>
</protein>
<evidence type="ECO:0000313" key="11">
    <source>
        <dbReference type="Proteomes" id="UP001589789"/>
    </source>
</evidence>
<reference evidence="10 11" key="1">
    <citation type="submission" date="2024-09" db="EMBL/GenBank/DDBJ databases">
        <authorList>
            <person name="Sun Q."/>
            <person name="Mori K."/>
        </authorList>
    </citation>
    <scope>NUCLEOTIDE SEQUENCE [LARGE SCALE GENOMIC DNA]</scope>
    <source>
        <strain evidence="10 11">CCM 7468</strain>
    </source>
</reference>
<evidence type="ECO:0000259" key="7">
    <source>
        <dbReference type="PROSITE" id="PS50110"/>
    </source>
</evidence>
<dbReference type="PANTHER" id="PTHR43065:SF42">
    <property type="entry name" value="TWO-COMPONENT SENSOR PPRA"/>
    <property type="match status" value="1"/>
</dbReference>
<dbReference type="SUPFAM" id="SSF52172">
    <property type="entry name" value="CheY-like"/>
    <property type="match status" value="1"/>
</dbReference>
<dbReference type="CDD" id="cd00130">
    <property type="entry name" value="PAS"/>
    <property type="match status" value="3"/>
</dbReference>
<dbReference type="SMART" id="SM00387">
    <property type="entry name" value="HATPase_c"/>
    <property type="match status" value="1"/>
</dbReference>
<dbReference type="PROSITE" id="PS50109">
    <property type="entry name" value="HIS_KIN"/>
    <property type="match status" value="1"/>
</dbReference>
<dbReference type="InterPro" id="IPR035965">
    <property type="entry name" value="PAS-like_dom_sf"/>
</dbReference>
<dbReference type="SUPFAM" id="SSF55785">
    <property type="entry name" value="PYP-like sensor domain (PAS domain)"/>
    <property type="match status" value="3"/>
</dbReference>
<dbReference type="InterPro" id="IPR000700">
    <property type="entry name" value="PAS-assoc_C"/>
</dbReference>
<keyword evidence="3 4" id="KW-0597">Phosphoprotein</keyword>
<dbReference type="SMART" id="SM00388">
    <property type="entry name" value="HisKA"/>
    <property type="match status" value="1"/>
</dbReference>
<evidence type="ECO:0000259" key="6">
    <source>
        <dbReference type="PROSITE" id="PS50109"/>
    </source>
</evidence>
<dbReference type="InterPro" id="IPR005467">
    <property type="entry name" value="His_kinase_dom"/>
</dbReference>
<dbReference type="InterPro" id="IPR004358">
    <property type="entry name" value="Sig_transdc_His_kin-like_C"/>
</dbReference>
<dbReference type="Gene3D" id="3.40.50.2300">
    <property type="match status" value="1"/>
</dbReference>
<feature type="domain" description="PAS" evidence="8">
    <location>
        <begin position="315"/>
        <end position="370"/>
    </location>
</feature>
<keyword evidence="11" id="KW-1185">Reference proteome</keyword>
<dbReference type="Gene3D" id="2.10.70.100">
    <property type="match status" value="2"/>
</dbReference>
<dbReference type="EMBL" id="JBHLVZ010000002">
    <property type="protein sequence ID" value="MFC0384956.1"/>
    <property type="molecule type" value="Genomic_DNA"/>
</dbReference>
<dbReference type="InterPro" id="IPR036097">
    <property type="entry name" value="HisK_dim/P_sf"/>
</dbReference>